<feature type="region of interest" description="Disordered" evidence="1">
    <location>
        <begin position="1"/>
        <end position="21"/>
    </location>
</feature>
<proteinExistence type="predicted"/>
<evidence type="ECO:0000313" key="3">
    <source>
        <dbReference type="Proteomes" id="UP001295794"/>
    </source>
</evidence>
<evidence type="ECO:0000256" key="1">
    <source>
        <dbReference type="SAM" id="MobiDB-lite"/>
    </source>
</evidence>
<dbReference type="EMBL" id="CAVNYO010000191">
    <property type="protein sequence ID" value="CAK5272997.1"/>
    <property type="molecule type" value="Genomic_DNA"/>
</dbReference>
<feature type="region of interest" description="Disordered" evidence="1">
    <location>
        <begin position="38"/>
        <end position="60"/>
    </location>
</feature>
<gene>
    <name evidence="2" type="ORF">MYCIT1_LOCUS19063</name>
</gene>
<keyword evidence="3" id="KW-1185">Reference proteome</keyword>
<organism evidence="2 3">
    <name type="scientific">Mycena citricolor</name>
    <dbReference type="NCBI Taxonomy" id="2018698"/>
    <lineage>
        <taxon>Eukaryota</taxon>
        <taxon>Fungi</taxon>
        <taxon>Dikarya</taxon>
        <taxon>Basidiomycota</taxon>
        <taxon>Agaricomycotina</taxon>
        <taxon>Agaricomycetes</taxon>
        <taxon>Agaricomycetidae</taxon>
        <taxon>Agaricales</taxon>
        <taxon>Marasmiineae</taxon>
        <taxon>Mycenaceae</taxon>
        <taxon>Mycena</taxon>
    </lineage>
</organism>
<dbReference type="AlphaFoldDB" id="A0AAD2Q4F7"/>
<reference evidence="2" key="1">
    <citation type="submission" date="2023-11" db="EMBL/GenBank/DDBJ databases">
        <authorList>
            <person name="De Vega J J."/>
            <person name="De Vega J J."/>
        </authorList>
    </citation>
    <scope>NUCLEOTIDE SEQUENCE</scope>
</reference>
<protein>
    <submittedName>
        <fullName evidence="2">Uncharacterized protein</fullName>
    </submittedName>
</protein>
<dbReference type="Proteomes" id="UP001295794">
    <property type="component" value="Unassembled WGS sequence"/>
</dbReference>
<accession>A0AAD2Q4F7</accession>
<comment type="caution">
    <text evidence="2">The sequence shown here is derived from an EMBL/GenBank/DDBJ whole genome shotgun (WGS) entry which is preliminary data.</text>
</comment>
<evidence type="ECO:0000313" key="2">
    <source>
        <dbReference type="EMBL" id="CAK5272997.1"/>
    </source>
</evidence>
<sequence length="92" mass="9967">MSAAVRRHATETPGAAGTRPSPFIRLNKCICSPRLEIPSDAAAGHQDRTDSTTRRFGGRASGGYDRYAVGAAHTAARGSRRRRIPRLLHWGV</sequence>
<name>A0AAD2Q4F7_9AGAR</name>